<keyword evidence="1 7" id="KW-0479">Metal-binding</keyword>
<dbReference type="GO" id="GO:0005834">
    <property type="term" value="C:heterotrimeric G-protein complex"/>
    <property type="evidence" value="ECO:0007669"/>
    <property type="project" value="TreeGrafter"/>
</dbReference>
<evidence type="ECO:0000256" key="5">
    <source>
        <dbReference type="ARBA" id="ARBA00023224"/>
    </source>
</evidence>
<dbReference type="PROSITE" id="PS51882">
    <property type="entry name" value="G_ALPHA"/>
    <property type="match status" value="1"/>
</dbReference>
<dbReference type="GO" id="GO:0031683">
    <property type="term" value="F:G-protein beta/gamma-subunit complex binding"/>
    <property type="evidence" value="ECO:0007669"/>
    <property type="project" value="InterPro"/>
</dbReference>
<evidence type="ECO:0000313" key="8">
    <source>
        <dbReference type="EnsemblMetazoa" id="SCAU000059-PA"/>
    </source>
</evidence>
<evidence type="ECO:0000256" key="7">
    <source>
        <dbReference type="PIRSR" id="PIRSR601019-2"/>
    </source>
</evidence>
<feature type="binding site" evidence="7">
    <location>
        <position position="184"/>
    </location>
    <ligand>
        <name>Mg(2+)</name>
        <dbReference type="ChEBI" id="CHEBI:18420"/>
    </ligand>
</feature>
<evidence type="ECO:0000256" key="2">
    <source>
        <dbReference type="ARBA" id="ARBA00022741"/>
    </source>
</evidence>
<dbReference type="InterPro" id="IPR011025">
    <property type="entry name" value="GproteinA_insert"/>
</dbReference>
<dbReference type="STRING" id="35570.A0A1I8NLK6"/>
<dbReference type="VEuPathDB" id="VectorBase:SCAU000059"/>
<evidence type="ECO:0000256" key="6">
    <source>
        <dbReference type="PIRSR" id="PIRSR601019-1"/>
    </source>
</evidence>
<dbReference type="GO" id="GO:0001664">
    <property type="term" value="F:G protein-coupled receptor binding"/>
    <property type="evidence" value="ECO:0007669"/>
    <property type="project" value="TreeGrafter"/>
</dbReference>
<keyword evidence="9" id="KW-1185">Reference proteome</keyword>
<proteinExistence type="predicted"/>
<dbReference type="GO" id="GO:0007188">
    <property type="term" value="P:adenylate cyclase-modulating G protein-coupled receptor signaling pathway"/>
    <property type="evidence" value="ECO:0007669"/>
    <property type="project" value="TreeGrafter"/>
</dbReference>
<accession>A0A1I8NLK6</accession>
<dbReference type="InterPro" id="IPR027417">
    <property type="entry name" value="P-loop_NTPase"/>
</dbReference>
<dbReference type="FunFam" id="3.40.50.300:FF:000563">
    <property type="entry name" value="Guanine nucleotide-binding protein alpha subunit"/>
    <property type="match status" value="1"/>
</dbReference>
<dbReference type="SMART" id="SM00275">
    <property type="entry name" value="G_alpha"/>
    <property type="match status" value="1"/>
</dbReference>
<feature type="binding site" evidence="6">
    <location>
        <begin position="272"/>
        <end position="275"/>
    </location>
    <ligand>
        <name>GTP</name>
        <dbReference type="ChEBI" id="CHEBI:37565"/>
    </ligand>
</feature>
<evidence type="ECO:0000256" key="1">
    <source>
        <dbReference type="ARBA" id="ARBA00022723"/>
    </source>
</evidence>
<keyword evidence="4 6" id="KW-0342">GTP-binding</keyword>
<feature type="binding site" evidence="7">
    <location>
        <position position="51"/>
    </location>
    <ligand>
        <name>Mg(2+)</name>
        <dbReference type="ChEBI" id="CHEBI:18420"/>
    </ligand>
</feature>
<organism evidence="8 9">
    <name type="scientific">Stomoxys calcitrans</name>
    <name type="common">Stable fly</name>
    <name type="synonym">Conops calcitrans</name>
    <dbReference type="NCBI Taxonomy" id="35570"/>
    <lineage>
        <taxon>Eukaryota</taxon>
        <taxon>Metazoa</taxon>
        <taxon>Ecdysozoa</taxon>
        <taxon>Arthropoda</taxon>
        <taxon>Hexapoda</taxon>
        <taxon>Insecta</taxon>
        <taxon>Pterygota</taxon>
        <taxon>Neoptera</taxon>
        <taxon>Endopterygota</taxon>
        <taxon>Diptera</taxon>
        <taxon>Brachycera</taxon>
        <taxon>Muscomorpha</taxon>
        <taxon>Muscoidea</taxon>
        <taxon>Muscidae</taxon>
        <taxon>Stomoxys</taxon>
    </lineage>
</organism>
<dbReference type="PANTHER" id="PTHR10218">
    <property type="entry name" value="GTP-BINDING PROTEIN ALPHA SUBUNIT"/>
    <property type="match status" value="1"/>
</dbReference>
<reference evidence="8" key="1">
    <citation type="submission" date="2020-05" db="UniProtKB">
        <authorList>
            <consortium name="EnsemblMetazoa"/>
        </authorList>
    </citation>
    <scope>IDENTIFICATION</scope>
    <source>
        <strain evidence="8">USDA</strain>
    </source>
</reference>
<dbReference type="EnsemblMetazoa" id="SCAU000059-RA">
    <property type="protein sequence ID" value="SCAU000059-PA"/>
    <property type="gene ID" value="SCAU000059"/>
</dbReference>
<dbReference type="InterPro" id="IPR001019">
    <property type="entry name" value="Gprotein_alpha_su"/>
</dbReference>
<dbReference type="Gene3D" id="1.10.400.10">
    <property type="entry name" value="GI Alpha 1, domain 2-like"/>
    <property type="match status" value="1"/>
</dbReference>
<dbReference type="CDD" id="cd00066">
    <property type="entry name" value="G-alpha"/>
    <property type="match status" value="1"/>
</dbReference>
<feature type="binding site" evidence="6">
    <location>
        <begin position="47"/>
        <end position="52"/>
    </location>
    <ligand>
        <name>GTP</name>
        <dbReference type="ChEBI" id="CHEBI:37565"/>
    </ligand>
</feature>
<dbReference type="KEGG" id="scac:106087928"/>
<dbReference type="AlphaFoldDB" id="A0A1I8NLK6"/>
<protein>
    <submittedName>
        <fullName evidence="8">Uncharacterized protein</fullName>
    </submittedName>
</protein>
<dbReference type="OrthoDB" id="5817230at2759"/>
<dbReference type="GO" id="GO:0005525">
    <property type="term" value="F:GTP binding"/>
    <property type="evidence" value="ECO:0007669"/>
    <property type="project" value="UniProtKB-KW"/>
</dbReference>
<dbReference type="SUPFAM" id="SSF47895">
    <property type="entry name" value="Transducin (alpha subunit), insertion domain"/>
    <property type="match status" value="1"/>
</dbReference>
<dbReference type="FunFam" id="1.10.400.10:FF:000002">
    <property type="entry name" value="guanine nucleotide-binding protein G(Q) subunit alpha"/>
    <property type="match status" value="1"/>
</dbReference>
<dbReference type="SUPFAM" id="SSF52540">
    <property type="entry name" value="P-loop containing nucleoside triphosphate hydrolases"/>
    <property type="match status" value="1"/>
</dbReference>
<dbReference type="PANTHER" id="PTHR10218:SF329">
    <property type="entry name" value="GUANINE NUCLEOTIDE-BINDING PROTEIN G(Q) SUBUNIT ALPHA"/>
    <property type="match status" value="1"/>
</dbReference>
<evidence type="ECO:0000256" key="3">
    <source>
        <dbReference type="ARBA" id="ARBA00022842"/>
    </source>
</evidence>
<evidence type="ECO:0000313" key="9">
    <source>
        <dbReference type="Proteomes" id="UP000095300"/>
    </source>
</evidence>
<gene>
    <name evidence="8" type="primary">106087928</name>
</gene>
<keyword evidence="5" id="KW-0807">Transducer</keyword>
<feature type="binding site" evidence="6">
    <location>
        <position position="327"/>
    </location>
    <ligand>
        <name>GTP</name>
        <dbReference type="ChEBI" id="CHEBI:37565"/>
    </ligand>
</feature>
<dbReference type="PRINTS" id="PR00318">
    <property type="entry name" value="GPROTEINA"/>
</dbReference>
<feature type="binding site" evidence="6">
    <location>
        <begin position="153"/>
        <end position="154"/>
    </location>
    <ligand>
        <name>GTP</name>
        <dbReference type="ChEBI" id="CHEBI:37565"/>
    </ligand>
</feature>
<dbReference type="GO" id="GO:0005737">
    <property type="term" value="C:cytoplasm"/>
    <property type="evidence" value="ECO:0007669"/>
    <property type="project" value="TreeGrafter"/>
</dbReference>
<dbReference type="Gene3D" id="3.40.50.300">
    <property type="entry name" value="P-loop containing nucleotide triphosphate hydrolases"/>
    <property type="match status" value="1"/>
</dbReference>
<dbReference type="Proteomes" id="UP000095300">
    <property type="component" value="Unassembled WGS sequence"/>
</dbReference>
<dbReference type="Pfam" id="PF00503">
    <property type="entry name" value="G-alpha"/>
    <property type="match status" value="1"/>
</dbReference>
<dbReference type="GO" id="GO:0046872">
    <property type="term" value="F:metal ion binding"/>
    <property type="evidence" value="ECO:0007669"/>
    <property type="project" value="UniProtKB-KW"/>
</dbReference>
<keyword evidence="3 7" id="KW-0460">Magnesium</keyword>
<name>A0A1I8NLK6_STOCA</name>
<feature type="binding site" evidence="6">
    <location>
        <begin position="203"/>
        <end position="207"/>
    </location>
    <ligand>
        <name>GTP</name>
        <dbReference type="ChEBI" id="CHEBI:37565"/>
    </ligand>
</feature>
<dbReference type="GO" id="GO:0003924">
    <property type="term" value="F:GTPase activity"/>
    <property type="evidence" value="ECO:0007669"/>
    <property type="project" value="InterPro"/>
</dbReference>
<sequence>MDCIRACFLTDEEIKEWDRNKEVEKNLLKWQRETSSEIKVLLLGTGESGKSTFIRQMRIIYDEGYSEEERDGYKVLILGTILKSMEALVKAMDNLQISYEHKYNLRNAQLITNVKIDDFLNATDMYASALKDLWNDAGVQHCFQRRREYHIADSIKYYVSHTDRIADANYVPSNDDILHMRAPTTGLVEYKIKIRNTVFRMIDVGGQRSERRKWIHCFDRVQLIIFLVAISEYDQILEETMDQNRLLESRSVFTTLCNNEWFCDTPFLVFFNKIDLLEEKIMYSDLAVFFPEYQGPKQDHMKAREFLRDMFLQLTTRRKFYKHFTCATDTNQIKTILEVVRNTVIKRLLDQQDCY</sequence>
<keyword evidence="2 6" id="KW-0547">Nucleotide-binding</keyword>
<evidence type="ECO:0000256" key="4">
    <source>
        <dbReference type="ARBA" id="ARBA00023134"/>
    </source>
</evidence>
<feature type="binding site" evidence="6">
    <location>
        <begin position="178"/>
        <end position="184"/>
    </location>
    <ligand>
        <name>GTP</name>
        <dbReference type="ChEBI" id="CHEBI:37565"/>
    </ligand>
</feature>